<evidence type="ECO:0000313" key="3">
    <source>
        <dbReference type="Proteomes" id="UP001139447"/>
    </source>
</evidence>
<evidence type="ECO:0000313" key="2">
    <source>
        <dbReference type="EMBL" id="MCJ0765806.1"/>
    </source>
</evidence>
<name>A0A9X1VXT7_9BURK</name>
<dbReference type="RefSeq" id="WP_243309397.1">
    <property type="nucleotide sequence ID" value="NZ_JALGBI010000003.1"/>
</dbReference>
<dbReference type="InterPro" id="IPR047814">
    <property type="entry name" value="TfpX/TfpZ-like"/>
</dbReference>
<feature type="transmembrane region" description="Helical" evidence="1">
    <location>
        <begin position="80"/>
        <end position="101"/>
    </location>
</feature>
<protein>
    <submittedName>
        <fullName evidence="2">Pilus assembly protein</fullName>
    </submittedName>
</protein>
<feature type="transmembrane region" description="Helical" evidence="1">
    <location>
        <begin position="12"/>
        <end position="35"/>
    </location>
</feature>
<comment type="caution">
    <text evidence="2">The sequence shown here is derived from an EMBL/GenBank/DDBJ whole genome shotgun (WGS) entry which is preliminary data.</text>
</comment>
<keyword evidence="1" id="KW-0472">Membrane</keyword>
<keyword evidence="3" id="KW-1185">Reference proteome</keyword>
<reference evidence="2" key="1">
    <citation type="submission" date="2022-03" db="EMBL/GenBank/DDBJ databases">
        <authorList>
            <person name="Woo C.Y."/>
        </authorList>
    </citation>
    <scope>NUCLEOTIDE SEQUENCE</scope>
    <source>
        <strain evidence="2">CYS-02</strain>
    </source>
</reference>
<dbReference type="NCBIfam" id="NF041437">
    <property type="entry name" value="TfpZ"/>
    <property type="match status" value="1"/>
</dbReference>
<organism evidence="2 3">
    <name type="scientific">Variovorax terrae</name>
    <dbReference type="NCBI Taxonomy" id="2923278"/>
    <lineage>
        <taxon>Bacteria</taxon>
        <taxon>Pseudomonadati</taxon>
        <taxon>Pseudomonadota</taxon>
        <taxon>Betaproteobacteria</taxon>
        <taxon>Burkholderiales</taxon>
        <taxon>Comamonadaceae</taxon>
        <taxon>Variovorax</taxon>
    </lineage>
</organism>
<proteinExistence type="predicted"/>
<dbReference type="AlphaFoldDB" id="A0A9X1VXT7"/>
<keyword evidence="1" id="KW-0812">Transmembrane</keyword>
<keyword evidence="1" id="KW-1133">Transmembrane helix</keyword>
<evidence type="ECO:0000256" key="1">
    <source>
        <dbReference type="SAM" id="Phobius"/>
    </source>
</evidence>
<sequence length="252" mass="27869">MFNWKDRLKAAGIHFGISLVVAALSAALVFGLWYPYPYRDISGGRDLFLLVVSVDVILGPLITFTIFNRTKSRRSLQLDFSVIGLVQLAALSYGLWTVFLARPVHLVFEYDRFRVVHAVDIPPSLLNQAPPGLDALPLTGPTLLSLRAFKDSKEQFDSTMAALQGLSLSARPELWQSYEAGKPAVLKAAKPVSELKRRFEPRSAEIDQVIRAAGRQPDALVYLPLAGRQLAWTAFLDPATAQVVAFMPLDSF</sequence>
<dbReference type="Proteomes" id="UP001139447">
    <property type="component" value="Unassembled WGS sequence"/>
</dbReference>
<dbReference type="EMBL" id="JALGBI010000003">
    <property type="protein sequence ID" value="MCJ0765806.1"/>
    <property type="molecule type" value="Genomic_DNA"/>
</dbReference>
<gene>
    <name evidence="2" type="ORF">MMF98_21540</name>
</gene>
<feature type="transmembrane region" description="Helical" evidence="1">
    <location>
        <begin position="47"/>
        <end position="68"/>
    </location>
</feature>
<accession>A0A9X1VXT7</accession>